<reference evidence="1" key="2">
    <citation type="submission" date="2020-09" db="EMBL/GenBank/DDBJ databases">
        <authorList>
            <person name="Sun Q."/>
            <person name="Ohkuma M."/>
        </authorList>
    </citation>
    <scope>NUCLEOTIDE SEQUENCE</scope>
    <source>
        <strain evidence="1">JCM 4059</strain>
    </source>
</reference>
<name>A0A919ASU4_9ACTN</name>
<dbReference type="AlphaFoldDB" id="A0A919ASU4"/>
<reference evidence="1" key="1">
    <citation type="journal article" date="2014" name="Int. J. Syst. Evol. Microbiol.">
        <title>Complete genome sequence of Corynebacterium casei LMG S-19264T (=DSM 44701T), isolated from a smear-ripened cheese.</title>
        <authorList>
            <consortium name="US DOE Joint Genome Institute (JGI-PGF)"/>
            <person name="Walter F."/>
            <person name="Albersmeier A."/>
            <person name="Kalinowski J."/>
            <person name="Ruckert C."/>
        </authorList>
    </citation>
    <scope>NUCLEOTIDE SEQUENCE</scope>
    <source>
        <strain evidence="1">JCM 4059</strain>
    </source>
</reference>
<dbReference type="Proteomes" id="UP000638313">
    <property type="component" value="Unassembled WGS sequence"/>
</dbReference>
<protein>
    <submittedName>
        <fullName evidence="1">Uncharacterized protein</fullName>
    </submittedName>
</protein>
<dbReference type="EMBL" id="BNBD01000001">
    <property type="protein sequence ID" value="GHF24544.1"/>
    <property type="molecule type" value="Genomic_DNA"/>
</dbReference>
<accession>A0A919ASU4</accession>
<gene>
    <name evidence="1" type="ORF">GCM10010218_01360</name>
</gene>
<comment type="caution">
    <text evidence="1">The sequence shown here is derived from an EMBL/GenBank/DDBJ whole genome shotgun (WGS) entry which is preliminary data.</text>
</comment>
<sequence>MGHDRRRNAAVRTAAVALAARLAELTGIAPRITDEPHAVRIEVDVTDAALRRWTELLAILERGTDYGVTNVPSGQVAWMRIESPRRGPRP</sequence>
<evidence type="ECO:0000313" key="1">
    <source>
        <dbReference type="EMBL" id="GHF24544.1"/>
    </source>
</evidence>
<keyword evidence="2" id="KW-1185">Reference proteome</keyword>
<proteinExistence type="predicted"/>
<evidence type="ECO:0000313" key="2">
    <source>
        <dbReference type="Proteomes" id="UP000638313"/>
    </source>
</evidence>
<organism evidence="1 2">
    <name type="scientific">Streptomyces mashuensis</name>
    <dbReference type="NCBI Taxonomy" id="33904"/>
    <lineage>
        <taxon>Bacteria</taxon>
        <taxon>Bacillati</taxon>
        <taxon>Actinomycetota</taxon>
        <taxon>Actinomycetes</taxon>
        <taxon>Kitasatosporales</taxon>
        <taxon>Streptomycetaceae</taxon>
        <taxon>Streptomyces</taxon>
    </lineage>
</organism>